<accession>A0AAW9SBN6</accession>
<evidence type="ECO:0000256" key="1">
    <source>
        <dbReference type="SAM" id="MobiDB-lite"/>
    </source>
</evidence>
<evidence type="ECO:0000313" key="3">
    <source>
        <dbReference type="Proteomes" id="UP001403385"/>
    </source>
</evidence>
<name>A0AAW9SBN6_9BACT</name>
<sequence length="353" mass="40252">MKRLMNKVVLFQITCFFLLSLSIVKGQDMPIFSQKLTNGFLYNPSLAGVAGGSAIFSNQRMYSETMGNPVTNYLSVQAPLMQGRLGIGANLYTEEVNVFNSTHSSLAMAYHLPLMPGVGFSMGVSAEYNQLKLDLDKVLVQDYSDELILNYPDAGKVDFSFGANLRMRYLEIGGSINRLMTMAKSDEEQTLLANYYTVYVNGYWDIDARNVLEPSVYFRQQAMAPSHLDIGLYYIYNDFLIAGASYRTNSVMKGSVGLKLMNRYIIAYTHGFMQDANLAHSGNTSEITLRFDFWNDKSVNRFQLAKAEGSKGLRRNSQYDRMLREARDFTGPYKRKPKFKKRKPWKPKKHKRR</sequence>
<evidence type="ECO:0000313" key="2">
    <source>
        <dbReference type="EMBL" id="MEN7550359.1"/>
    </source>
</evidence>
<dbReference type="NCBIfam" id="TIGR03519">
    <property type="entry name" value="T9SS_PorP_fam"/>
    <property type="match status" value="1"/>
</dbReference>
<reference evidence="2 3" key="1">
    <citation type="submission" date="2024-04" db="EMBL/GenBank/DDBJ databases">
        <title>Novel genus in family Flammeovirgaceae.</title>
        <authorList>
            <person name="Nguyen T.H."/>
            <person name="Vuong T.Q."/>
            <person name="Le H."/>
            <person name="Kim S.-G."/>
        </authorList>
    </citation>
    <scope>NUCLEOTIDE SEQUENCE [LARGE SCALE GENOMIC DNA]</scope>
    <source>
        <strain evidence="2 3">JCM 23209</strain>
    </source>
</reference>
<keyword evidence="3" id="KW-1185">Reference proteome</keyword>
<comment type="caution">
    <text evidence="2">The sequence shown here is derived from an EMBL/GenBank/DDBJ whole genome shotgun (WGS) entry which is preliminary data.</text>
</comment>
<dbReference type="InterPro" id="IPR019861">
    <property type="entry name" value="PorP/SprF_Bacteroidetes"/>
</dbReference>
<gene>
    <name evidence="2" type="ORF">AAG747_20745</name>
</gene>
<dbReference type="Proteomes" id="UP001403385">
    <property type="component" value="Unassembled WGS sequence"/>
</dbReference>
<dbReference type="EMBL" id="JBDKWZ010000013">
    <property type="protein sequence ID" value="MEN7550359.1"/>
    <property type="molecule type" value="Genomic_DNA"/>
</dbReference>
<dbReference type="RefSeq" id="WP_346823140.1">
    <property type="nucleotide sequence ID" value="NZ_JBDKWZ010000013.1"/>
</dbReference>
<feature type="compositionally biased region" description="Basic and acidic residues" evidence="1">
    <location>
        <begin position="317"/>
        <end position="328"/>
    </location>
</feature>
<proteinExistence type="predicted"/>
<dbReference type="Pfam" id="PF11751">
    <property type="entry name" value="PorP_SprF"/>
    <property type="match status" value="1"/>
</dbReference>
<feature type="compositionally biased region" description="Basic residues" evidence="1">
    <location>
        <begin position="333"/>
        <end position="353"/>
    </location>
</feature>
<dbReference type="AlphaFoldDB" id="A0AAW9SBN6"/>
<organism evidence="2 3">
    <name type="scientific">Rapidithrix thailandica</name>
    <dbReference type="NCBI Taxonomy" id="413964"/>
    <lineage>
        <taxon>Bacteria</taxon>
        <taxon>Pseudomonadati</taxon>
        <taxon>Bacteroidota</taxon>
        <taxon>Cytophagia</taxon>
        <taxon>Cytophagales</taxon>
        <taxon>Flammeovirgaceae</taxon>
        <taxon>Rapidithrix</taxon>
    </lineage>
</organism>
<feature type="region of interest" description="Disordered" evidence="1">
    <location>
        <begin position="313"/>
        <end position="353"/>
    </location>
</feature>
<protein>
    <submittedName>
        <fullName evidence="2">PorP/SprF family type IX secretion system membrane protein</fullName>
    </submittedName>
</protein>